<evidence type="ECO:0000259" key="7">
    <source>
        <dbReference type="Pfam" id="PF03775"/>
    </source>
</evidence>
<proteinExistence type="inferred from homology"/>
<sequence>MTQKKQHVTIKGTKEGLIFQLDDHCSYESLLTELREKLSSKHYQDSEGRDTLVKVNAGYRYLNSAEKEELSQLITEGRNLIVEEFESEVLSTEEAELLRQQAQVVTLTRIIRSGQVLKIRGDVLLIGDVNPGGTIMATGSIYIVGALRGIAHAGFQGDESAVIAASVMAPSQLRIAGGIRQFEADGDEKEEEIMTSAFLDEHARVQLGRVQQLLHTHPVDIQNEKQVID</sequence>
<dbReference type="Proteomes" id="UP001139179">
    <property type="component" value="Unassembled WGS sequence"/>
</dbReference>
<keyword evidence="2 6" id="KW-0132">Cell division</keyword>
<keyword evidence="4 6" id="KW-0131">Cell cycle</keyword>
<dbReference type="Pfam" id="PF03775">
    <property type="entry name" value="MinC_C"/>
    <property type="match status" value="1"/>
</dbReference>
<dbReference type="SUPFAM" id="SSF63848">
    <property type="entry name" value="Cell-division inhibitor MinC, C-terminal domain"/>
    <property type="match status" value="1"/>
</dbReference>
<organism evidence="9 10">
    <name type="scientific">Halalkalibacter oceani</name>
    <dbReference type="NCBI Taxonomy" id="1653776"/>
    <lineage>
        <taxon>Bacteria</taxon>
        <taxon>Bacillati</taxon>
        <taxon>Bacillota</taxon>
        <taxon>Bacilli</taxon>
        <taxon>Bacillales</taxon>
        <taxon>Bacillaceae</taxon>
        <taxon>Halalkalibacter</taxon>
    </lineage>
</organism>
<dbReference type="InterPro" id="IPR005526">
    <property type="entry name" value="Septum_form_inhib_MinC_C"/>
</dbReference>
<dbReference type="Gene3D" id="3.30.160.540">
    <property type="match status" value="1"/>
</dbReference>
<dbReference type="RefSeq" id="WP_251223863.1">
    <property type="nucleotide sequence ID" value="NZ_JAMBOL010000012.1"/>
</dbReference>
<dbReference type="PANTHER" id="PTHR34108:SF1">
    <property type="entry name" value="SEPTUM SITE-DETERMINING PROTEIN MINC"/>
    <property type="match status" value="1"/>
</dbReference>
<comment type="caution">
    <text evidence="9">The sequence shown here is derived from an EMBL/GenBank/DDBJ whole genome shotgun (WGS) entry which is preliminary data.</text>
</comment>
<evidence type="ECO:0000259" key="8">
    <source>
        <dbReference type="Pfam" id="PF22642"/>
    </source>
</evidence>
<dbReference type="InterPro" id="IPR036145">
    <property type="entry name" value="MinC_C_sf"/>
</dbReference>
<feature type="domain" description="Septum formation inhibitor MinC C-terminal" evidence="7">
    <location>
        <begin position="108"/>
        <end position="196"/>
    </location>
</feature>
<evidence type="ECO:0000256" key="1">
    <source>
        <dbReference type="ARBA" id="ARBA00006291"/>
    </source>
</evidence>
<dbReference type="Pfam" id="PF22642">
    <property type="entry name" value="MinC_N_1"/>
    <property type="match status" value="1"/>
</dbReference>
<keyword evidence="10" id="KW-1185">Reference proteome</keyword>
<name>A0A9X2INN8_9BACI</name>
<dbReference type="NCBIfam" id="TIGR01222">
    <property type="entry name" value="minC"/>
    <property type="match status" value="1"/>
</dbReference>
<comment type="similarity">
    <text evidence="1 6">Belongs to the MinC family.</text>
</comment>
<comment type="function">
    <text evidence="6">Cell division inhibitor that blocks the formation of polar Z ring septums. Rapidly oscillates between the poles of the cell to destabilize FtsZ filaments that have formed before they mature into polar Z rings. Prevents FtsZ polymerization.</text>
</comment>
<dbReference type="InterPro" id="IPR013033">
    <property type="entry name" value="MinC"/>
</dbReference>
<evidence type="ECO:0000256" key="5">
    <source>
        <dbReference type="ARBA" id="ARBA00046874"/>
    </source>
</evidence>
<dbReference type="EMBL" id="JAMBOL010000012">
    <property type="protein sequence ID" value="MCM3715099.1"/>
    <property type="molecule type" value="Genomic_DNA"/>
</dbReference>
<evidence type="ECO:0000256" key="6">
    <source>
        <dbReference type="HAMAP-Rule" id="MF_00267"/>
    </source>
</evidence>
<keyword evidence="3 6" id="KW-0717">Septation</keyword>
<evidence type="ECO:0000313" key="10">
    <source>
        <dbReference type="Proteomes" id="UP001139179"/>
    </source>
</evidence>
<accession>A0A9X2INN8</accession>
<feature type="domain" description="Septum site-determining protein MinC N-terminal" evidence="8">
    <location>
        <begin position="8"/>
        <end position="85"/>
    </location>
</feature>
<evidence type="ECO:0000256" key="3">
    <source>
        <dbReference type="ARBA" id="ARBA00023210"/>
    </source>
</evidence>
<dbReference type="GO" id="GO:0000902">
    <property type="term" value="P:cell morphogenesis"/>
    <property type="evidence" value="ECO:0007669"/>
    <property type="project" value="InterPro"/>
</dbReference>
<reference evidence="9" key="1">
    <citation type="submission" date="2022-05" db="EMBL/GenBank/DDBJ databases">
        <title>Comparative Genomics of Spacecraft Associated Microbes.</title>
        <authorList>
            <person name="Tran M.T."/>
            <person name="Wright A."/>
            <person name="Seuylemezian A."/>
            <person name="Eisen J."/>
            <person name="Coil D."/>
        </authorList>
    </citation>
    <scope>NUCLEOTIDE SEQUENCE</scope>
    <source>
        <strain evidence="9">214.1.1</strain>
    </source>
</reference>
<gene>
    <name evidence="6 9" type="primary">minC</name>
    <name evidence="9" type="ORF">M3202_13505</name>
</gene>
<dbReference type="GO" id="GO:1901891">
    <property type="term" value="P:regulation of cell septum assembly"/>
    <property type="evidence" value="ECO:0007669"/>
    <property type="project" value="InterPro"/>
</dbReference>
<dbReference type="HAMAP" id="MF_00267">
    <property type="entry name" value="MinC"/>
    <property type="match status" value="1"/>
</dbReference>
<dbReference type="InterPro" id="IPR016098">
    <property type="entry name" value="CAP/MinC_C"/>
</dbReference>
<dbReference type="Gene3D" id="2.160.20.70">
    <property type="match status" value="1"/>
</dbReference>
<dbReference type="GO" id="GO:0000917">
    <property type="term" value="P:division septum assembly"/>
    <property type="evidence" value="ECO:0007669"/>
    <property type="project" value="UniProtKB-KW"/>
</dbReference>
<dbReference type="InterPro" id="IPR055219">
    <property type="entry name" value="MinC_N_1"/>
</dbReference>
<evidence type="ECO:0000256" key="4">
    <source>
        <dbReference type="ARBA" id="ARBA00023306"/>
    </source>
</evidence>
<comment type="subunit">
    <text evidence="5 6">Interacts with MinD and FtsZ.</text>
</comment>
<protein>
    <recommendedName>
        <fullName evidence="6">Probable septum site-determining protein MinC</fullName>
    </recommendedName>
</protein>
<evidence type="ECO:0000313" key="9">
    <source>
        <dbReference type="EMBL" id="MCM3715099.1"/>
    </source>
</evidence>
<evidence type="ECO:0000256" key="2">
    <source>
        <dbReference type="ARBA" id="ARBA00022618"/>
    </source>
</evidence>
<dbReference type="PANTHER" id="PTHR34108">
    <property type="entry name" value="SEPTUM SITE-DETERMINING PROTEIN MINC"/>
    <property type="match status" value="1"/>
</dbReference>
<dbReference type="AlphaFoldDB" id="A0A9X2INN8"/>